<dbReference type="InterPro" id="IPR000515">
    <property type="entry name" value="MetI-like"/>
</dbReference>
<dbReference type="CDD" id="cd06261">
    <property type="entry name" value="TM_PBP2"/>
    <property type="match status" value="1"/>
</dbReference>
<comment type="subcellular location">
    <subcellularLocation>
        <location evidence="1">Cell membrane</location>
        <topology evidence="1">Multi-pass membrane protein</topology>
    </subcellularLocation>
</comment>
<evidence type="ECO:0000259" key="9">
    <source>
        <dbReference type="PROSITE" id="PS50928"/>
    </source>
</evidence>
<dbReference type="Gene3D" id="1.10.3720.10">
    <property type="entry name" value="MetI-like"/>
    <property type="match status" value="1"/>
</dbReference>
<dbReference type="Pfam" id="PF00528">
    <property type="entry name" value="BPD_transp_1"/>
    <property type="match status" value="1"/>
</dbReference>
<keyword evidence="4" id="KW-0500">Molybdenum</keyword>
<evidence type="ECO:0000256" key="4">
    <source>
        <dbReference type="ARBA" id="ARBA00022505"/>
    </source>
</evidence>
<feature type="transmembrane region" description="Helical" evidence="8">
    <location>
        <begin position="193"/>
        <end position="216"/>
    </location>
</feature>
<evidence type="ECO:0000313" key="10">
    <source>
        <dbReference type="EMBL" id="OIQ88097.1"/>
    </source>
</evidence>
<feature type="transmembrane region" description="Helical" evidence="8">
    <location>
        <begin position="87"/>
        <end position="105"/>
    </location>
</feature>
<evidence type="ECO:0000256" key="2">
    <source>
        <dbReference type="ARBA" id="ARBA00022448"/>
    </source>
</evidence>
<evidence type="ECO:0000256" key="7">
    <source>
        <dbReference type="ARBA" id="ARBA00023136"/>
    </source>
</evidence>
<dbReference type="InterPro" id="IPR035906">
    <property type="entry name" value="MetI-like_sf"/>
</dbReference>
<sequence>MPGTLQLTLFTVGIALLGTLLILPPGIGLAWLLARRRWRGKVVLETVVALPLVMPPVATGLILLKLFGRRGALGVFFERGLGVDIVFTWKAVVIATAVMAFPLLVRAARVAFEEVNPRMEQVARTLGAGPWSVFFTVTLPLARRGVLAGCVLAFARALGEFGATMMFAGFIPGRTGTLATSIYHLVQLGDDSAALKLLAVSVALSFAALAASEALLRRGRT</sequence>
<dbReference type="PROSITE" id="PS50928">
    <property type="entry name" value="ABC_TM1"/>
    <property type="match status" value="1"/>
</dbReference>
<keyword evidence="6 8" id="KW-1133">Transmembrane helix</keyword>
<evidence type="ECO:0000256" key="5">
    <source>
        <dbReference type="ARBA" id="ARBA00022692"/>
    </source>
</evidence>
<dbReference type="InterPro" id="IPR011867">
    <property type="entry name" value="ModB_ABC"/>
</dbReference>
<accession>A0A1J5QWM1</accession>
<keyword evidence="3" id="KW-1003">Cell membrane</keyword>
<keyword evidence="7 8" id="KW-0472">Membrane</keyword>
<keyword evidence="2" id="KW-0813">Transport</keyword>
<dbReference type="GO" id="GO:0005886">
    <property type="term" value="C:plasma membrane"/>
    <property type="evidence" value="ECO:0007669"/>
    <property type="project" value="UniProtKB-SubCell"/>
</dbReference>
<dbReference type="PANTHER" id="PTHR30183:SF3">
    <property type="entry name" value="MOLYBDENUM TRANSPORT SYSTEM PERMEASE PROTEIN MODB"/>
    <property type="match status" value="1"/>
</dbReference>
<evidence type="ECO:0000256" key="1">
    <source>
        <dbReference type="ARBA" id="ARBA00004651"/>
    </source>
</evidence>
<feature type="transmembrane region" description="Helical" evidence="8">
    <location>
        <begin position="146"/>
        <end position="173"/>
    </location>
</feature>
<name>A0A1J5QWM1_9ZZZZ</name>
<protein>
    <submittedName>
        <fullName evidence="10">Molybdenum transport system permease protein ModB</fullName>
    </submittedName>
</protein>
<proteinExistence type="predicted"/>
<comment type="caution">
    <text evidence="10">The sequence shown here is derived from an EMBL/GenBank/DDBJ whole genome shotgun (WGS) entry which is preliminary data.</text>
</comment>
<dbReference type="SUPFAM" id="SSF161098">
    <property type="entry name" value="MetI-like"/>
    <property type="match status" value="1"/>
</dbReference>
<evidence type="ECO:0000256" key="8">
    <source>
        <dbReference type="SAM" id="Phobius"/>
    </source>
</evidence>
<feature type="transmembrane region" description="Helical" evidence="8">
    <location>
        <begin position="12"/>
        <end position="34"/>
    </location>
</feature>
<dbReference type="EMBL" id="MLJW01000388">
    <property type="protein sequence ID" value="OIQ88097.1"/>
    <property type="molecule type" value="Genomic_DNA"/>
</dbReference>
<dbReference type="GO" id="GO:0015098">
    <property type="term" value="F:molybdate ion transmembrane transporter activity"/>
    <property type="evidence" value="ECO:0007669"/>
    <property type="project" value="InterPro"/>
</dbReference>
<dbReference type="NCBIfam" id="TIGR02141">
    <property type="entry name" value="modB_ABC"/>
    <property type="match status" value="1"/>
</dbReference>
<keyword evidence="5 8" id="KW-0812">Transmembrane</keyword>
<reference evidence="10" key="1">
    <citation type="submission" date="2016-10" db="EMBL/GenBank/DDBJ databases">
        <title>Sequence of Gallionella enrichment culture.</title>
        <authorList>
            <person name="Poehlein A."/>
            <person name="Muehling M."/>
            <person name="Daniel R."/>
        </authorList>
    </citation>
    <scope>NUCLEOTIDE SEQUENCE</scope>
</reference>
<evidence type="ECO:0000256" key="3">
    <source>
        <dbReference type="ARBA" id="ARBA00022475"/>
    </source>
</evidence>
<feature type="transmembrane region" description="Helical" evidence="8">
    <location>
        <begin position="46"/>
        <end position="67"/>
    </location>
</feature>
<dbReference type="PANTHER" id="PTHR30183">
    <property type="entry name" value="MOLYBDENUM TRANSPORT SYSTEM PERMEASE PROTEIN MODB"/>
    <property type="match status" value="1"/>
</dbReference>
<gene>
    <name evidence="10" type="primary">modB_9</name>
    <name evidence="10" type="ORF">GALL_300290</name>
</gene>
<evidence type="ECO:0000256" key="6">
    <source>
        <dbReference type="ARBA" id="ARBA00022989"/>
    </source>
</evidence>
<feature type="domain" description="ABC transmembrane type-1" evidence="9">
    <location>
        <begin position="8"/>
        <end position="210"/>
    </location>
</feature>
<organism evidence="10">
    <name type="scientific">mine drainage metagenome</name>
    <dbReference type="NCBI Taxonomy" id="410659"/>
    <lineage>
        <taxon>unclassified sequences</taxon>
        <taxon>metagenomes</taxon>
        <taxon>ecological metagenomes</taxon>
    </lineage>
</organism>
<dbReference type="AlphaFoldDB" id="A0A1J5QWM1"/>